<sequence>MDNYWNLNWQEALSIIFAILFSMWLLITCGFYEDPPFVSWINWMTDGIGG</sequence>
<evidence type="ECO:0000256" key="1">
    <source>
        <dbReference type="SAM" id="Phobius"/>
    </source>
</evidence>
<evidence type="ECO:0000313" key="2">
    <source>
        <dbReference type="EMBL" id="KKL80639.1"/>
    </source>
</evidence>
<dbReference type="EMBL" id="LAZR01022791">
    <property type="protein sequence ID" value="KKL80639.1"/>
    <property type="molecule type" value="Genomic_DNA"/>
</dbReference>
<name>A0A0F9F2N9_9ZZZZ</name>
<comment type="caution">
    <text evidence="2">The sequence shown here is derived from an EMBL/GenBank/DDBJ whole genome shotgun (WGS) entry which is preliminary data.</text>
</comment>
<accession>A0A0F9F2N9</accession>
<keyword evidence="1" id="KW-0812">Transmembrane</keyword>
<gene>
    <name evidence="2" type="ORF">LCGC14_2002760</name>
</gene>
<dbReference type="AlphaFoldDB" id="A0A0F9F2N9"/>
<organism evidence="2">
    <name type="scientific">marine sediment metagenome</name>
    <dbReference type="NCBI Taxonomy" id="412755"/>
    <lineage>
        <taxon>unclassified sequences</taxon>
        <taxon>metagenomes</taxon>
        <taxon>ecological metagenomes</taxon>
    </lineage>
</organism>
<proteinExistence type="predicted"/>
<feature type="transmembrane region" description="Helical" evidence="1">
    <location>
        <begin position="12"/>
        <end position="32"/>
    </location>
</feature>
<keyword evidence="1" id="KW-0472">Membrane</keyword>
<reference evidence="2" key="1">
    <citation type="journal article" date="2015" name="Nature">
        <title>Complex archaea that bridge the gap between prokaryotes and eukaryotes.</title>
        <authorList>
            <person name="Spang A."/>
            <person name="Saw J.H."/>
            <person name="Jorgensen S.L."/>
            <person name="Zaremba-Niedzwiedzka K."/>
            <person name="Martijn J."/>
            <person name="Lind A.E."/>
            <person name="van Eijk R."/>
            <person name="Schleper C."/>
            <person name="Guy L."/>
            <person name="Ettema T.J."/>
        </authorList>
    </citation>
    <scope>NUCLEOTIDE SEQUENCE</scope>
</reference>
<protein>
    <submittedName>
        <fullName evidence="2">Uncharacterized protein</fullName>
    </submittedName>
</protein>
<keyword evidence="1" id="KW-1133">Transmembrane helix</keyword>